<reference evidence="1 2" key="1">
    <citation type="submission" date="2022-03" db="EMBL/GenBank/DDBJ databases">
        <authorList>
            <person name="Nunn A."/>
            <person name="Chopra R."/>
            <person name="Nunn A."/>
            <person name="Contreras Garrido A."/>
        </authorList>
    </citation>
    <scope>NUCLEOTIDE SEQUENCE [LARGE SCALE GENOMIC DNA]</scope>
</reference>
<feature type="non-terminal residue" evidence="1">
    <location>
        <position position="185"/>
    </location>
</feature>
<sequence length="185" mass="21262">MRLQTFKWVEAQLMMIGNLLPLPMVFRTMGMAKVQQATASSEEKHLSQGLAQLVSQSTCELQKTVLKDGQILNVVDTPEILPFFFFLSFFFFRVTGKVRNCEVDDYLIFLLSLNFIGKEIGQMHQYGQGWYPCGSCSFLSQDPFFQKKKRLPFIACKLCSAKKINDYMIVVFTGGDELEEMKKKH</sequence>
<evidence type="ECO:0000313" key="1">
    <source>
        <dbReference type="EMBL" id="CAH2062663.1"/>
    </source>
</evidence>
<gene>
    <name evidence="1" type="ORF">TAV2_LOCUS15125</name>
</gene>
<proteinExistence type="predicted"/>
<dbReference type="Proteomes" id="UP000836841">
    <property type="component" value="Unassembled WGS sequence"/>
</dbReference>
<organism evidence="1 2">
    <name type="scientific">Thlaspi arvense</name>
    <name type="common">Field penny-cress</name>
    <dbReference type="NCBI Taxonomy" id="13288"/>
    <lineage>
        <taxon>Eukaryota</taxon>
        <taxon>Viridiplantae</taxon>
        <taxon>Streptophyta</taxon>
        <taxon>Embryophyta</taxon>
        <taxon>Tracheophyta</taxon>
        <taxon>Spermatophyta</taxon>
        <taxon>Magnoliopsida</taxon>
        <taxon>eudicotyledons</taxon>
        <taxon>Gunneridae</taxon>
        <taxon>Pentapetalae</taxon>
        <taxon>rosids</taxon>
        <taxon>malvids</taxon>
        <taxon>Brassicales</taxon>
        <taxon>Brassicaceae</taxon>
        <taxon>Thlaspideae</taxon>
        <taxon>Thlaspi</taxon>
    </lineage>
</organism>
<comment type="caution">
    <text evidence="1">The sequence shown here is derived from an EMBL/GenBank/DDBJ whole genome shotgun (WGS) entry which is preliminary data.</text>
</comment>
<protein>
    <submittedName>
        <fullName evidence="1">Uncharacterized protein</fullName>
    </submittedName>
</protein>
<dbReference type="EMBL" id="CAJVSB020000828">
    <property type="protein sequence ID" value="CAH2062663.1"/>
    <property type="molecule type" value="Genomic_DNA"/>
</dbReference>
<evidence type="ECO:0000313" key="2">
    <source>
        <dbReference type="Proteomes" id="UP000836841"/>
    </source>
</evidence>
<dbReference type="AlphaFoldDB" id="A0AAU9SDE5"/>
<accession>A0AAU9SDE5</accession>
<name>A0AAU9SDE5_THLAR</name>
<keyword evidence="2" id="KW-1185">Reference proteome</keyword>